<evidence type="ECO:0000256" key="1">
    <source>
        <dbReference type="SAM" id="MobiDB-lite"/>
    </source>
</evidence>
<feature type="compositionally biased region" description="Polar residues" evidence="1">
    <location>
        <begin position="36"/>
        <end position="52"/>
    </location>
</feature>
<accession>A0A9Q3GDQ1</accession>
<dbReference type="EMBL" id="AVOT02000349">
    <property type="protein sequence ID" value="MBW0462432.1"/>
    <property type="molecule type" value="Genomic_DNA"/>
</dbReference>
<protein>
    <submittedName>
        <fullName evidence="2">Uncharacterized protein</fullName>
    </submittedName>
</protein>
<feature type="region of interest" description="Disordered" evidence="1">
    <location>
        <begin position="1"/>
        <end position="55"/>
    </location>
</feature>
<gene>
    <name evidence="2" type="ORF">O181_002147</name>
</gene>
<evidence type="ECO:0000313" key="3">
    <source>
        <dbReference type="Proteomes" id="UP000765509"/>
    </source>
</evidence>
<reference evidence="2" key="1">
    <citation type="submission" date="2021-03" db="EMBL/GenBank/DDBJ databases">
        <title>Draft genome sequence of rust myrtle Austropuccinia psidii MF-1, a brazilian biotype.</title>
        <authorList>
            <person name="Quecine M.C."/>
            <person name="Pachon D.M.R."/>
            <person name="Bonatelli M.L."/>
            <person name="Correr F.H."/>
            <person name="Franceschini L.M."/>
            <person name="Leite T.F."/>
            <person name="Margarido G.R.A."/>
            <person name="Almeida C.A."/>
            <person name="Ferrarezi J.A."/>
            <person name="Labate C.A."/>
        </authorList>
    </citation>
    <scope>NUCLEOTIDE SEQUENCE</scope>
    <source>
        <strain evidence="2">MF-1</strain>
    </source>
</reference>
<name>A0A9Q3GDQ1_9BASI</name>
<dbReference type="Proteomes" id="UP000765509">
    <property type="component" value="Unassembled WGS sequence"/>
</dbReference>
<dbReference type="AlphaFoldDB" id="A0A9Q3GDQ1"/>
<sequence length="275" mass="31991">MEHGQKEVQPSFTLGRSWSRLPDNMSQRDTLKRPCGNNQRMESQQEVQNQELPSGFTPFRNWQISGNESLFFTIPGSFQEKTRIKVEKQDFFQPEEERVRPNVTEAVGICERSTKAPGIVVNTYDKISSPATTQNESSFVTPESELWLQMSQFAEQTQENFGNLHERNLMLQELINLQRTSIHTLQEGYVKLSKVSEETNKRLNQVLEEQYQCKKGQGISGSRHEKIVQFLPKKYSPKDGEMFWIILCIARKKSNQMPCLRIIHDLHHNTKMENK</sequence>
<evidence type="ECO:0000313" key="2">
    <source>
        <dbReference type="EMBL" id="MBW0462432.1"/>
    </source>
</evidence>
<proteinExistence type="predicted"/>
<comment type="caution">
    <text evidence="2">The sequence shown here is derived from an EMBL/GenBank/DDBJ whole genome shotgun (WGS) entry which is preliminary data.</text>
</comment>
<organism evidence="2 3">
    <name type="scientific">Austropuccinia psidii MF-1</name>
    <dbReference type="NCBI Taxonomy" id="1389203"/>
    <lineage>
        <taxon>Eukaryota</taxon>
        <taxon>Fungi</taxon>
        <taxon>Dikarya</taxon>
        <taxon>Basidiomycota</taxon>
        <taxon>Pucciniomycotina</taxon>
        <taxon>Pucciniomycetes</taxon>
        <taxon>Pucciniales</taxon>
        <taxon>Sphaerophragmiaceae</taxon>
        <taxon>Austropuccinia</taxon>
    </lineage>
</organism>
<keyword evidence="3" id="KW-1185">Reference proteome</keyword>